<evidence type="ECO:0000313" key="1">
    <source>
        <dbReference type="EMBL" id="BDQ35529.1"/>
    </source>
</evidence>
<dbReference type="EMBL" id="AP026708">
    <property type="protein sequence ID" value="BDQ35529.1"/>
    <property type="molecule type" value="Genomic_DNA"/>
</dbReference>
<sequence>MQQLPTEEIDRRIERFLDCDLPDRPTADIGCALRVADFMESKGFGFQLTDMCPNSPDQTLWKAVFITADAEFAAEDVRGAVAICAAAAAALEAAEVA</sequence>
<dbReference type="RefSeq" id="WP_264982426.1">
    <property type="nucleotide sequence ID" value="NZ_AP026708.1"/>
</dbReference>
<reference evidence="1" key="1">
    <citation type="submission" date="2022-08" db="EMBL/GenBank/DDBJ databases">
        <title>Genome Sequence of the sulphate-reducing bacterium, Pseudodesulfovibrio portus JCM14722.</title>
        <authorList>
            <person name="Kondo R."/>
            <person name="Kataoka T."/>
        </authorList>
    </citation>
    <scope>NUCLEOTIDE SEQUENCE</scope>
    <source>
        <strain evidence="1">JCM 14722</strain>
    </source>
</reference>
<protein>
    <recommendedName>
        <fullName evidence="3">Phage ABA sandwich domain-containing protein</fullName>
    </recommendedName>
</protein>
<organism evidence="1 2">
    <name type="scientific">Pseudodesulfovibrio portus</name>
    <dbReference type="NCBI Taxonomy" id="231439"/>
    <lineage>
        <taxon>Bacteria</taxon>
        <taxon>Pseudomonadati</taxon>
        <taxon>Thermodesulfobacteriota</taxon>
        <taxon>Desulfovibrionia</taxon>
        <taxon>Desulfovibrionales</taxon>
        <taxon>Desulfovibrionaceae</taxon>
    </lineage>
</organism>
<keyword evidence="2" id="KW-1185">Reference proteome</keyword>
<proteinExistence type="predicted"/>
<dbReference type="Proteomes" id="UP001061361">
    <property type="component" value="Chromosome"/>
</dbReference>
<accession>A0ABM8AVQ0</accession>
<evidence type="ECO:0000313" key="2">
    <source>
        <dbReference type="Proteomes" id="UP001061361"/>
    </source>
</evidence>
<evidence type="ECO:0008006" key="3">
    <source>
        <dbReference type="Google" id="ProtNLM"/>
    </source>
</evidence>
<gene>
    <name evidence="1" type="ORF">JCM14722_30710</name>
</gene>
<name>A0ABM8AVQ0_9BACT</name>